<keyword evidence="2" id="KW-0472">Membrane</keyword>
<name>A0A507DWQ2_9FUNG</name>
<evidence type="ECO:0000313" key="4">
    <source>
        <dbReference type="EMBL" id="TPX56209.1"/>
    </source>
</evidence>
<dbReference type="GO" id="GO:0005794">
    <property type="term" value="C:Golgi apparatus"/>
    <property type="evidence" value="ECO:0007669"/>
    <property type="project" value="TreeGrafter"/>
</dbReference>
<dbReference type="Proteomes" id="UP000318582">
    <property type="component" value="Unassembled WGS sequence"/>
</dbReference>
<evidence type="ECO:0000256" key="1">
    <source>
        <dbReference type="SAM" id="MobiDB-lite"/>
    </source>
</evidence>
<accession>A0A507DWQ2</accession>
<organism evidence="4 5">
    <name type="scientific">Powellomyces hirtus</name>
    <dbReference type="NCBI Taxonomy" id="109895"/>
    <lineage>
        <taxon>Eukaryota</taxon>
        <taxon>Fungi</taxon>
        <taxon>Fungi incertae sedis</taxon>
        <taxon>Chytridiomycota</taxon>
        <taxon>Chytridiomycota incertae sedis</taxon>
        <taxon>Chytridiomycetes</taxon>
        <taxon>Spizellomycetales</taxon>
        <taxon>Powellomycetaceae</taxon>
        <taxon>Powellomyces</taxon>
    </lineage>
</organism>
<feature type="region of interest" description="Disordered" evidence="1">
    <location>
        <begin position="136"/>
        <end position="180"/>
    </location>
</feature>
<gene>
    <name evidence="4" type="ORF">PhCBS80983_g04685</name>
</gene>
<keyword evidence="2" id="KW-0812">Transmembrane</keyword>
<dbReference type="GO" id="GO:0008270">
    <property type="term" value="F:zinc ion binding"/>
    <property type="evidence" value="ECO:0007669"/>
    <property type="project" value="UniProtKB-KW"/>
</dbReference>
<dbReference type="InterPro" id="IPR058731">
    <property type="entry name" value="Znf-B_box_ZFPL1-like"/>
</dbReference>
<protein>
    <recommendedName>
        <fullName evidence="3">ZFPL1-like B-box zinc-binding domain-containing protein</fullName>
    </recommendedName>
</protein>
<feature type="compositionally biased region" description="Basic and acidic residues" evidence="1">
    <location>
        <begin position="93"/>
        <end position="104"/>
    </location>
</feature>
<dbReference type="AlphaFoldDB" id="A0A507DWQ2"/>
<dbReference type="PANTHER" id="PTHR12981:SF0">
    <property type="entry name" value="ZINC FINGER PROTEIN-LIKE 1"/>
    <property type="match status" value="1"/>
</dbReference>
<dbReference type="GO" id="GO:0016020">
    <property type="term" value="C:membrane"/>
    <property type="evidence" value="ECO:0007669"/>
    <property type="project" value="UniProtKB-SubCell"/>
</dbReference>
<keyword evidence="2" id="KW-1133">Transmembrane helix</keyword>
<feature type="domain" description="ZFPL1-like B-box zinc-binding" evidence="3">
    <location>
        <begin position="1"/>
        <end position="28"/>
    </location>
</feature>
<dbReference type="InterPro" id="IPR039043">
    <property type="entry name" value="ZFPL1"/>
</dbReference>
<feature type="compositionally biased region" description="Polar residues" evidence="1">
    <location>
        <begin position="82"/>
        <end position="91"/>
    </location>
</feature>
<dbReference type="Pfam" id="PF25993">
    <property type="entry name" value="zf-B_box_ZFPL1"/>
    <property type="match status" value="1"/>
</dbReference>
<evidence type="ECO:0000256" key="2">
    <source>
        <dbReference type="SAM" id="Phobius"/>
    </source>
</evidence>
<feature type="transmembrane region" description="Helical" evidence="2">
    <location>
        <begin position="201"/>
        <end position="222"/>
    </location>
</feature>
<dbReference type="EMBL" id="QEAQ01000081">
    <property type="protein sequence ID" value="TPX56209.1"/>
    <property type="molecule type" value="Genomic_DNA"/>
</dbReference>
<comment type="caution">
    <text evidence="4">The sequence shown here is derived from an EMBL/GenBank/DDBJ whole genome shotgun (WGS) entry which is preliminary data.</text>
</comment>
<proteinExistence type="predicted"/>
<dbReference type="PANTHER" id="PTHR12981">
    <property type="entry name" value="ZINC FINGER PROTEIN-LIKE 1"/>
    <property type="match status" value="1"/>
</dbReference>
<keyword evidence="5" id="KW-1185">Reference proteome</keyword>
<evidence type="ECO:0000259" key="3">
    <source>
        <dbReference type="Pfam" id="PF25993"/>
    </source>
</evidence>
<reference evidence="4 5" key="1">
    <citation type="journal article" date="2019" name="Sci. Rep.">
        <title>Comparative genomics of chytrid fungi reveal insights into the obligate biotrophic and pathogenic lifestyle of Synchytrium endobioticum.</title>
        <authorList>
            <person name="van de Vossenberg B.T.L.H."/>
            <person name="Warris S."/>
            <person name="Nguyen H.D.T."/>
            <person name="van Gent-Pelzer M.P.E."/>
            <person name="Joly D.L."/>
            <person name="van de Geest H.C."/>
            <person name="Bonants P.J.M."/>
            <person name="Smith D.S."/>
            <person name="Levesque C.A."/>
            <person name="van der Lee T.A.J."/>
        </authorList>
    </citation>
    <scope>NUCLEOTIDE SEQUENCE [LARGE SCALE GENOMIC DNA]</scope>
    <source>
        <strain evidence="4 5">CBS 809.83</strain>
    </source>
</reference>
<feature type="region of interest" description="Disordered" evidence="1">
    <location>
        <begin position="82"/>
        <end position="120"/>
    </location>
</feature>
<sequence>MGLCSGCRRVTNLFCFNHRKNVCDQCMLTGMFLPELDDVRLLLFAEPEIANRTPTYAGQDWINIQHSGCVAWMSSIWNTNIHPSPDNTTPTAKDVREKLKDAGSRRNPHGTASLVPTPSEASLSVSVNGLPYNASPRSPLSAHSVHTPLDSTHPNRQISRKSSQRNVTDSDADKYGRRSDPDGLLAVIRRHCGGRFSSKRIISLILVVLILFGMLTLSFFHANLPGTSPR</sequence>
<feature type="compositionally biased region" description="Basic and acidic residues" evidence="1">
    <location>
        <begin position="171"/>
        <end position="180"/>
    </location>
</feature>
<evidence type="ECO:0000313" key="5">
    <source>
        <dbReference type="Proteomes" id="UP000318582"/>
    </source>
</evidence>